<comment type="subcellular location">
    <subcellularLocation>
        <location evidence="1">Membrane</location>
        <topology evidence="1">Single-pass membrane protein</topology>
    </subcellularLocation>
</comment>
<dbReference type="CTD" id="36382376"/>
<keyword evidence="7 11" id="KW-0732">Signal</keyword>
<protein>
    <recommendedName>
        <fullName evidence="3">glucuronosyltransferase</fullName>
        <ecNumber evidence="3">2.4.1.17</ecNumber>
    </recommendedName>
</protein>
<dbReference type="PANTHER" id="PTHR48043">
    <property type="entry name" value="EG:EG0003.4 PROTEIN-RELATED"/>
    <property type="match status" value="1"/>
</dbReference>
<reference evidence="12 13" key="1">
    <citation type="submission" date="2014-09" db="EMBL/GenBank/DDBJ databases">
        <authorList>
            <person name="Martin A.A."/>
        </authorList>
    </citation>
    <scope>NUCLEOTIDE SEQUENCE</scope>
    <source>
        <strain evidence="13">ED321</strain>
        <strain evidence="12">ED321 Heterogonic</strain>
    </source>
</reference>
<dbReference type="Proteomes" id="UP000035682">
    <property type="component" value="Unplaced"/>
</dbReference>
<dbReference type="Pfam" id="PF00201">
    <property type="entry name" value="UDPGT"/>
    <property type="match status" value="1"/>
</dbReference>
<sequence length="527" mass="60921">MNWIVFFLVFVFILILESYKILICNPKIGYSHVNFFGQIADILHEAGHDVTVLSVDMDLSIKHPGAYKAKIINYPSSPSVSEMFSKHSIIDSLWESDDNTLSQFITLNLWADAIYEQGLMIFNDNNLTLNMKNEKFDFAIVEPLNHYFIGLFKVWGIKNYALGSAITLIDTLYDEFGLQFPASFMPTAMNYFGNNITFIDRFGNLISHWITLFYTINKWSKPTLYEEFNKKYGKNFFDIRKSISDTSFFFINSNPFLNFPGPKVPKMVEIAGIGLPKPKLLNNYWNNILSKRNYTILISFGTISKCHNMPKKMKNVIINTIKNMKHITFIWKYEKLDDNIDSGIDNLIVTEWFPQNNLLNDKRISLFITHGGANSITELAFNGVKAIVIPIFVDQYKNAKLIEKHNIGKLMKKNYLKVDGLLEKYINDVINNKKYSNNALLLSERLKNLPIQPKRLLINYVNFACKYGPFPMLDLPSINMGFIEYHNILQSTNGTAYIALTLIKIDNISTNWKEFQDQNRTIDIFDL</sequence>
<evidence type="ECO:0000313" key="14">
    <source>
        <dbReference type="WBParaSite" id="SRAE_2000464900.1"/>
    </source>
</evidence>
<dbReference type="InterPro" id="IPR002213">
    <property type="entry name" value="UDP_glucos_trans"/>
</dbReference>
<dbReference type="GeneID" id="36382376"/>
<dbReference type="OMA" id="MNILHFV"/>
<feature type="chain" id="PRO_5015031410" description="glucuronosyltransferase" evidence="11">
    <location>
        <begin position="19"/>
        <end position="527"/>
    </location>
</feature>
<evidence type="ECO:0000256" key="9">
    <source>
        <dbReference type="ARBA" id="ARBA00023136"/>
    </source>
</evidence>
<evidence type="ECO:0000313" key="13">
    <source>
        <dbReference type="Proteomes" id="UP000035682"/>
    </source>
</evidence>
<feature type="signal peptide" evidence="11">
    <location>
        <begin position="1"/>
        <end position="18"/>
    </location>
</feature>
<comment type="catalytic activity">
    <reaction evidence="10">
        <text>glucuronate acceptor + UDP-alpha-D-glucuronate = acceptor beta-D-glucuronoside + UDP + H(+)</text>
        <dbReference type="Rhea" id="RHEA:21032"/>
        <dbReference type="ChEBI" id="CHEBI:15378"/>
        <dbReference type="ChEBI" id="CHEBI:58052"/>
        <dbReference type="ChEBI" id="CHEBI:58223"/>
        <dbReference type="ChEBI" id="CHEBI:132367"/>
        <dbReference type="ChEBI" id="CHEBI:132368"/>
        <dbReference type="EC" id="2.4.1.17"/>
    </reaction>
</comment>
<proteinExistence type="inferred from homology"/>
<name>A0A090N037_STRRB</name>
<dbReference type="Gene3D" id="3.40.50.2000">
    <property type="entry name" value="Glycogen Phosphorylase B"/>
    <property type="match status" value="1"/>
</dbReference>
<dbReference type="GO" id="GO:0015020">
    <property type="term" value="F:glucuronosyltransferase activity"/>
    <property type="evidence" value="ECO:0007669"/>
    <property type="project" value="UniProtKB-EC"/>
</dbReference>
<keyword evidence="4" id="KW-0328">Glycosyltransferase</keyword>
<evidence type="ECO:0000256" key="7">
    <source>
        <dbReference type="ARBA" id="ARBA00022729"/>
    </source>
</evidence>
<dbReference type="RefSeq" id="XP_024509204.1">
    <property type="nucleotide sequence ID" value="XM_024643545.1"/>
</dbReference>
<dbReference type="EMBL" id="LN609529">
    <property type="protein sequence ID" value="CEF70005.1"/>
    <property type="molecule type" value="Genomic_DNA"/>
</dbReference>
<keyword evidence="5 12" id="KW-0808">Transferase</keyword>
<keyword evidence="8" id="KW-1133">Transmembrane helix</keyword>
<dbReference type="WormBase" id="SRAE_2000464900">
    <property type="protein sequence ID" value="SRP08918"/>
    <property type="gene ID" value="WBGene00264883"/>
</dbReference>
<evidence type="ECO:0000256" key="6">
    <source>
        <dbReference type="ARBA" id="ARBA00022692"/>
    </source>
</evidence>
<evidence type="ECO:0000256" key="2">
    <source>
        <dbReference type="ARBA" id="ARBA00009995"/>
    </source>
</evidence>
<dbReference type="AlphaFoldDB" id="A0A090N037"/>
<keyword evidence="13" id="KW-1185">Reference proteome</keyword>
<evidence type="ECO:0000256" key="4">
    <source>
        <dbReference type="ARBA" id="ARBA00022676"/>
    </source>
</evidence>
<evidence type="ECO:0000313" key="12">
    <source>
        <dbReference type="EMBL" id="CEF70005.1"/>
    </source>
</evidence>
<dbReference type="GO" id="GO:0016020">
    <property type="term" value="C:membrane"/>
    <property type="evidence" value="ECO:0007669"/>
    <property type="project" value="UniProtKB-SubCell"/>
</dbReference>
<evidence type="ECO:0000256" key="3">
    <source>
        <dbReference type="ARBA" id="ARBA00012544"/>
    </source>
</evidence>
<dbReference type="InterPro" id="IPR050271">
    <property type="entry name" value="UDP-glycosyltransferase"/>
</dbReference>
<gene>
    <name evidence="12 14 15" type="ORF">SRAE_2000464900</name>
</gene>
<evidence type="ECO:0000256" key="5">
    <source>
        <dbReference type="ARBA" id="ARBA00022679"/>
    </source>
</evidence>
<dbReference type="FunFam" id="3.40.50.2000:FF:000038">
    <property type="entry name" value="UDP-GlucuronosylTransferase"/>
    <property type="match status" value="1"/>
</dbReference>
<accession>A0A090N037</accession>
<dbReference type="WBParaSite" id="SRAE_2000464900.1">
    <property type="protein sequence ID" value="SRAE_2000464900.1"/>
    <property type="gene ID" value="WBGene00264883"/>
</dbReference>
<dbReference type="EC" id="2.4.1.17" evidence="3"/>
<reference evidence="14" key="2">
    <citation type="submission" date="2020-12" db="UniProtKB">
        <authorList>
            <consortium name="WormBaseParasite"/>
        </authorList>
    </citation>
    <scope>IDENTIFICATION</scope>
</reference>
<organism evidence="12">
    <name type="scientific">Strongyloides ratti</name>
    <name type="common">Parasitic roundworm</name>
    <dbReference type="NCBI Taxonomy" id="34506"/>
    <lineage>
        <taxon>Eukaryota</taxon>
        <taxon>Metazoa</taxon>
        <taxon>Ecdysozoa</taxon>
        <taxon>Nematoda</taxon>
        <taxon>Chromadorea</taxon>
        <taxon>Rhabditida</taxon>
        <taxon>Tylenchina</taxon>
        <taxon>Panagrolaimomorpha</taxon>
        <taxon>Strongyloidoidea</taxon>
        <taxon>Strongyloididae</taxon>
        <taxon>Strongyloides</taxon>
    </lineage>
</organism>
<dbReference type="OrthoDB" id="5835829at2759"/>
<dbReference type="CDD" id="cd03784">
    <property type="entry name" value="GT1_Gtf-like"/>
    <property type="match status" value="1"/>
</dbReference>
<comment type="similarity">
    <text evidence="2">Belongs to the UDP-glycosyltransferase family.</text>
</comment>
<dbReference type="PANTHER" id="PTHR48043:SF23">
    <property type="entry name" value="UDP-GLUCURONOSYLTRANSFERASE"/>
    <property type="match status" value="1"/>
</dbReference>
<evidence type="ECO:0000256" key="11">
    <source>
        <dbReference type="SAM" id="SignalP"/>
    </source>
</evidence>
<keyword evidence="6" id="KW-0812">Transmembrane</keyword>
<dbReference type="STRING" id="34506.A0A090N037"/>
<keyword evidence="9" id="KW-0472">Membrane</keyword>
<dbReference type="SUPFAM" id="SSF53756">
    <property type="entry name" value="UDP-Glycosyltransferase/glycogen phosphorylase"/>
    <property type="match status" value="1"/>
</dbReference>
<evidence type="ECO:0000313" key="15">
    <source>
        <dbReference type="WormBase" id="SRAE_2000464900"/>
    </source>
</evidence>
<evidence type="ECO:0000256" key="10">
    <source>
        <dbReference type="ARBA" id="ARBA00047475"/>
    </source>
</evidence>
<evidence type="ECO:0000256" key="8">
    <source>
        <dbReference type="ARBA" id="ARBA00022989"/>
    </source>
</evidence>
<evidence type="ECO:0000256" key="1">
    <source>
        <dbReference type="ARBA" id="ARBA00004167"/>
    </source>
</evidence>